<comment type="caution">
    <text evidence="2">The sequence shown here is derived from an EMBL/GenBank/DDBJ whole genome shotgun (WGS) entry which is preliminary data.</text>
</comment>
<evidence type="ECO:0000256" key="1">
    <source>
        <dbReference type="SAM" id="MobiDB-lite"/>
    </source>
</evidence>
<evidence type="ECO:0000313" key="3">
    <source>
        <dbReference type="Proteomes" id="UP000230002"/>
    </source>
</evidence>
<feature type="region of interest" description="Disordered" evidence="1">
    <location>
        <begin position="36"/>
        <end position="59"/>
    </location>
</feature>
<dbReference type="Proteomes" id="UP000230002">
    <property type="component" value="Unassembled WGS sequence"/>
</dbReference>
<organism evidence="2 3">
    <name type="scientific">Ganoderma sinense ZZ0214-1</name>
    <dbReference type="NCBI Taxonomy" id="1077348"/>
    <lineage>
        <taxon>Eukaryota</taxon>
        <taxon>Fungi</taxon>
        <taxon>Dikarya</taxon>
        <taxon>Basidiomycota</taxon>
        <taxon>Agaricomycotina</taxon>
        <taxon>Agaricomycetes</taxon>
        <taxon>Polyporales</taxon>
        <taxon>Polyporaceae</taxon>
        <taxon>Ganoderma</taxon>
    </lineage>
</organism>
<proteinExistence type="predicted"/>
<keyword evidence="3" id="KW-1185">Reference proteome</keyword>
<accession>A0A2G8SFA0</accession>
<gene>
    <name evidence="2" type="ORF">GSI_05503</name>
</gene>
<reference evidence="2 3" key="1">
    <citation type="journal article" date="2015" name="Sci. Rep.">
        <title>Chromosome-level genome map provides insights into diverse defense mechanisms in the medicinal fungus Ganoderma sinense.</title>
        <authorList>
            <person name="Zhu Y."/>
            <person name="Xu J."/>
            <person name="Sun C."/>
            <person name="Zhou S."/>
            <person name="Xu H."/>
            <person name="Nelson D.R."/>
            <person name="Qian J."/>
            <person name="Song J."/>
            <person name="Luo H."/>
            <person name="Xiang L."/>
            <person name="Li Y."/>
            <person name="Xu Z."/>
            <person name="Ji A."/>
            <person name="Wang L."/>
            <person name="Lu S."/>
            <person name="Hayward A."/>
            <person name="Sun W."/>
            <person name="Li X."/>
            <person name="Schwartz D.C."/>
            <person name="Wang Y."/>
            <person name="Chen S."/>
        </authorList>
    </citation>
    <scope>NUCLEOTIDE SEQUENCE [LARGE SCALE GENOMIC DNA]</scope>
    <source>
        <strain evidence="2 3">ZZ0214-1</strain>
    </source>
</reference>
<sequence length="181" mass="20821">MFSLRSVDIDGPYALTYPQPPRRALLSSSSRLVSDFPRLASPPPSASPSTSPISSSPSRYYDYPISHPSTIPPSIPPVNPDTLGLGISFDDDSDLQARLWALEQQDDPALLQLQYDDSESDSEDTDYDFYADFDFDFDYRYYCHVTEDDNGWRSRFGRRVRKLFSFPVRLVRGRRFWAWRG</sequence>
<evidence type="ECO:0000313" key="2">
    <source>
        <dbReference type="EMBL" id="PIL32258.1"/>
    </source>
</evidence>
<protein>
    <submittedName>
        <fullName evidence="2">Uncharacterized protein</fullName>
    </submittedName>
</protein>
<name>A0A2G8SFA0_9APHY</name>
<feature type="compositionally biased region" description="Low complexity" evidence="1">
    <location>
        <begin position="47"/>
        <end position="59"/>
    </location>
</feature>
<dbReference type="EMBL" id="AYKW01000011">
    <property type="protein sequence ID" value="PIL32258.1"/>
    <property type="molecule type" value="Genomic_DNA"/>
</dbReference>
<dbReference type="AlphaFoldDB" id="A0A2G8SFA0"/>